<dbReference type="InterPro" id="IPR018661">
    <property type="entry name" value="DUF2093"/>
</dbReference>
<organism evidence="1 2">
    <name type="scientific">Sphingomonas canadensis</name>
    <dbReference type="NCBI Taxonomy" id="1219257"/>
    <lineage>
        <taxon>Bacteria</taxon>
        <taxon>Pseudomonadati</taxon>
        <taxon>Pseudomonadota</taxon>
        <taxon>Alphaproteobacteria</taxon>
        <taxon>Sphingomonadales</taxon>
        <taxon>Sphingomonadaceae</taxon>
        <taxon>Sphingomonas</taxon>
    </lineage>
</organism>
<accession>A0ABW3H3J5</accession>
<gene>
    <name evidence="1" type="ORF">ACFQ1E_06425</name>
</gene>
<reference evidence="2" key="1">
    <citation type="journal article" date="2019" name="Int. J. Syst. Evol. Microbiol.">
        <title>The Global Catalogue of Microorganisms (GCM) 10K type strain sequencing project: providing services to taxonomists for standard genome sequencing and annotation.</title>
        <authorList>
            <consortium name="The Broad Institute Genomics Platform"/>
            <consortium name="The Broad Institute Genome Sequencing Center for Infectious Disease"/>
            <person name="Wu L."/>
            <person name="Ma J."/>
        </authorList>
    </citation>
    <scope>NUCLEOTIDE SEQUENCE [LARGE SCALE GENOMIC DNA]</scope>
    <source>
        <strain evidence="2">CCUG 62982</strain>
    </source>
</reference>
<dbReference type="Proteomes" id="UP001596977">
    <property type="component" value="Unassembled WGS sequence"/>
</dbReference>
<sequence length="71" mass="7713">MLDSSGLAVLRYRTPQFDVLRRGSHVRCAVSGEPIPLEKLVYWSVTHQEAYRGAAEASAAILAGGASKLKR</sequence>
<dbReference type="EMBL" id="JBHTJG010000002">
    <property type="protein sequence ID" value="MFD0945968.1"/>
    <property type="molecule type" value="Genomic_DNA"/>
</dbReference>
<dbReference type="Pfam" id="PF09866">
    <property type="entry name" value="DUF2093"/>
    <property type="match status" value="1"/>
</dbReference>
<comment type="caution">
    <text evidence="1">The sequence shown here is derived from an EMBL/GenBank/DDBJ whole genome shotgun (WGS) entry which is preliminary data.</text>
</comment>
<evidence type="ECO:0000313" key="2">
    <source>
        <dbReference type="Proteomes" id="UP001596977"/>
    </source>
</evidence>
<evidence type="ECO:0000313" key="1">
    <source>
        <dbReference type="EMBL" id="MFD0945968.1"/>
    </source>
</evidence>
<keyword evidence="2" id="KW-1185">Reference proteome</keyword>
<proteinExistence type="predicted"/>
<protein>
    <submittedName>
        <fullName evidence="1">DUF2093 domain-containing protein</fullName>
    </submittedName>
</protein>
<name>A0ABW3H3J5_9SPHN</name>
<dbReference type="RefSeq" id="WP_264943235.1">
    <property type="nucleotide sequence ID" value="NZ_JAPDRA010000002.1"/>
</dbReference>